<accession>A0ABR7ZAC1</accession>
<name>A0ABR7ZAC1_9PSED</name>
<dbReference type="Proteomes" id="UP000805841">
    <property type="component" value="Unassembled WGS sequence"/>
</dbReference>
<gene>
    <name evidence="1" type="ORF">HAQ05_27430</name>
</gene>
<proteinExistence type="predicted"/>
<protein>
    <submittedName>
        <fullName evidence="1">Single-stranded DNA-binding protein</fullName>
    </submittedName>
</protein>
<organism evidence="1 2">
    <name type="scientific">Pseudomonas typographi</name>
    <dbReference type="NCBI Taxonomy" id="2715964"/>
    <lineage>
        <taxon>Bacteria</taxon>
        <taxon>Pseudomonadati</taxon>
        <taxon>Pseudomonadota</taxon>
        <taxon>Gammaproteobacteria</taxon>
        <taxon>Pseudomonadales</taxon>
        <taxon>Pseudomonadaceae</taxon>
        <taxon>Pseudomonas</taxon>
    </lineage>
</organism>
<evidence type="ECO:0000313" key="1">
    <source>
        <dbReference type="EMBL" id="MBD1602414.1"/>
    </source>
</evidence>
<keyword evidence="1" id="KW-0238">DNA-binding</keyword>
<dbReference type="EMBL" id="JAAOCA010000072">
    <property type="protein sequence ID" value="MBD1602414.1"/>
    <property type="molecule type" value="Genomic_DNA"/>
</dbReference>
<evidence type="ECO:0000313" key="2">
    <source>
        <dbReference type="Proteomes" id="UP000805841"/>
    </source>
</evidence>
<dbReference type="RefSeq" id="WP_190427402.1">
    <property type="nucleotide sequence ID" value="NZ_JAAOCA010000072.1"/>
</dbReference>
<dbReference type="GO" id="GO:0003677">
    <property type="term" value="F:DNA binding"/>
    <property type="evidence" value="ECO:0007669"/>
    <property type="project" value="UniProtKB-KW"/>
</dbReference>
<sequence length="258" mass="27776">MGEIIMPPEQRRTALAPLPQDNSIMAVISRAAADPSCDIDKLERLMAMHERMQARDAEAEFNAAMAAMQSDIPSIAERGAIVVNGQKRSDYATFEDINDVIKPIMQRHGFAITFKVENVPSGLSVTGILMHRTGHRESTTMLLPLDTSGSKNAVQAVGSSTSYGKRYVMSALLNLTTRGEDDDGHAAVPATTVTEIQARQLQALLNRCSDKAKAAFENAHGTPADVEKASFNQVLGMLSKSAKLHELASKGGVDANNQ</sequence>
<reference evidence="1 2" key="1">
    <citation type="journal article" date="2020" name="Insects">
        <title>Bacteria Belonging to Pseudomonas typographi sp. nov. from the Bark Beetle Ips typographus Have Genomic Potential to Aid in the Host Ecology.</title>
        <authorList>
            <person name="Peral-Aranega E."/>
            <person name="Saati-Santamaria Z."/>
            <person name="Kolarik M."/>
            <person name="Rivas R."/>
            <person name="Garcia-Fraile P."/>
        </authorList>
    </citation>
    <scope>NUCLEOTIDE SEQUENCE [LARGE SCALE GENOMIC DNA]</scope>
    <source>
        <strain evidence="1 2">CA3A</strain>
    </source>
</reference>
<keyword evidence="2" id="KW-1185">Reference proteome</keyword>
<dbReference type="Pfam" id="PF04404">
    <property type="entry name" value="ERF"/>
    <property type="match status" value="1"/>
</dbReference>
<dbReference type="InterPro" id="IPR007499">
    <property type="entry name" value="ERF_bacteria_virus"/>
</dbReference>
<comment type="caution">
    <text evidence="1">The sequence shown here is derived from an EMBL/GenBank/DDBJ whole genome shotgun (WGS) entry which is preliminary data.</text>
</comment>